<keyword evidence="1" id="KW-0472">Membrane</keyword>
<keyword evidence="1" id="KW-0812">Transmembrane</keyword>
<dbReference type="Proteomes" id="UP000294692">
    <property type="component" value="Unassembled WGS sequence"/>
</dbReference>
<organism evidence="3 4">
    <name type="scientific">Paracandidimonas soli</name>
    <dbReference type="NCBI Taxonomy" id="1917182"/>
    <lineage>
        <taxon>Bacteria</taxon>
        <taxon>Pseudomonadati</taxon>
        <taxon>Pseudomonadota</taxon>
        <taxon>Betaproteobacteria</taxon>
        <taxon>Burkholderiales</taxon>
        <taxon>Alcaligenaceae</taxon>
        <taxon>Paracandidimonas</taxon>
    </lineage>
</organism>
<gene>
    <name evidence="3" type="ORF">EV686_10388</name>
</gene>
<evidence type="ECO:0000313" key="3">
    <source>
        <dbReference type="EMBL" id="TCV00508.1"/>
    </source>
</evidence>
<keyword evidence="4" id="KW-1185">Reference proteome</keyword>
<evidence type="ECO:0000313" key="4">
    <source>
        <dbReference type="Proteomes" id="UP000294692"/>
    </source>
</evidence>
<evidence type="ECO:0008006" key="5">
    <source>
        <dbReference type="Google" id="ProtNLM"/>
    </source>
</evidence>
<sequence length="142" mass="15588">MPKMFHKRELFIVLCSYAVHASVYASQASLWEQINTAGTLMDLFINMMSAICASMANTAFRLKNEALVVSQVFKELAYGIGVGFTAGVIVYAVAEAANANKFLQLALVTLAGWGGAKVIESYSERYFGDKRHKPPLDRQTGE</sequence>
<dbReference type="AlphaFoldDB" id="A0A4R3VAF1"/>
<proteinExistence type="predicted"/>
<name>A0A4R3VAF1_9BURK</name>
<evidence type="ECO:0000256" key="1">
    <source>
        <dbReference type="SAM" id="Phobius"/>
    </source>
</evidence>
<evidence type="ECO:0000256" key="2">
    <source>
        <dbReference type="SAM" id="SignalP"/>
    </source>
</evidence>
<comment type="caution">
    <text evidence="3">The sequence shown here is derived from an EMBL/GenBank/DDBJ whole genome shotgun (WGS) entry which is preliminary data.</text>
</comment>
<feature type="transmembrane region" description="Helical" evidence="1">
    <location>
        <begin position="72"/>
        <end position="94"/>
    </location>
</feature>
<feature type="transmembrane region" description="Helical" evidence="1">
    <location>
        <begin position="41"/>
        <end position="60"/>
    </location>
</feature>
<keyword evidence="1" id="KW-1133">Transmembrane helix</keyword>
<keyword evidence="2" id="KW-0732">Signal</keyword>
<feature type="chain" id="PRO_5020237398" description="Holin" evidence="2">
    <location>
        <begin position="22"/>
        <end position="142"/>
    </location>
</feature>
<accession>A0A4R3VAF1</accession>
<dbReference type="EMBL" id="SMBX01000003">
    <property type="protein sequence ID" value="TCV00508.1"/>
    <property type="molecule type" value="Genomic_DNA"/>
</dbReference>
<protein>
    <recommendedName>
        <fullName evidence="5">Holin</fullName>
    </recommendedName>
</protein>
<feature type="signal peptide" evidence="2">
    <location>
        <begin position="1"/>
        <end position="21"/>
    </location>
</feature>
<reference evidence="3 4" key="1">
    <citation type="submission" date="2019-03" db="EMBL/GenBank/DDBJ databases">
        <title>Genomic Encyclopedia of Type Strains, Phase IV (KMG-IV): sequencing the most valuable type-strain genomes for metagenomic binning, comparative biology and taxonomic classification.</title>
        <authorList>
            <person name="Goeker M."/>
        </authorList>
    </citation>
    <scope>NUCLEOTIDE SEQUENCE [LARGE SCALE GENOMIC DNA]</scope>
    <source>
        <strain evidence="3 4">DSM 100048</strain>
    </source>
</reference>